<name>A0A450UW98_9GAMM</name>
<dbReference type="AlphaFoldDB" id="A0A450UW98"/>
<accession>A0A450UW98</accession>
<dbReference type="EMBL" id="CAADFH010000063">
    <property type="protein sequence ID" value="VFJ96797.1"/>
    <property type="molecule type" value="Genomic_DNA"/>
</dbReference>
<protein>
    <submittedName>
        <fullName evidence="1">Uncharacterized protein</fullName>
    </submittedName>
</protein>
<reference evidence="1" key="1">
    <citation type="submission" date="2019-02" db="EMBL/GenBank/DDBJ databases">
        <authorList>
            <person name="Gruber-Vodicka R. H."/>
            <person name="Seah K. B. B."/>
        </authorList>
    </citation>
    <scope>NUCLEOTIDE SEQUENCE</scope>
    <source>
        <strain evidence="1">BECK_M6</strain>
    </source>
</reference>
<gene>
    <name evidence="1" type="ORF">BECKLFY1418A_GA0070994_106312</name>
</gene>
<evidence type="ECO:0000313" key="1">
    <source>
        <dbReference type="EMBL" id="VFJ96797.1"/>
    </source>
</evidence>
<organism evidence="1">
    <name type="scientific">Candidatus Kentrum sp. LFY</name>
    <dbReference type="NCBI Taxonomy" id="2126342"/>
    <lineage>
        <taxon>Bacteria</taxon>
        <taxon>Pseudomonadati</taxon>
        <taxon>Pseudomonadota</taxon>
        <taxon>Gammaproteobacteria</taxon>
        <taxon>Candidatus Kentrum</taxon>
    </lineage>
</organism>
<sequence length="73" mass="8246">MEFIKYPDQSAFLPYQSRSMMGNSEKILRKEILNGIPTSDLSDVIADFESEGAKVSVKQERSGNWTLSAIFEN</sequence>
<proteinExistence type="predicted"/>